<dbReference type="SUPFAM" id="SSF49265">
    <property type="entry name" value="Fibronectin type III"/>
    <property type="match status" value="4"/>
</dbReference>
<dbReference type="InterPro" id="IPR050964">
    <property type="entry name" value="Striated_Muscle_Regulatory"/>
</dbReference>
<feature type="region of interest" description="Disordered" evidence="2">
    <location>
        <begin position="1100"/>
        <end position="1125"/>
    </location>
</feature>
<evidence type="ECO:0000313" key="5">
    <source>
        <dbReference type="EMBL" id="PAA75135.1"/>
    </source>
</evidence>
<evidence type="ECO:0000256" key="3">
    <source>
        <dbReference type="SAM" id="Phobius"/>
    </source>
</evidence>
<feature type="region of interest" description="Disordered" evidence="2">
    <location>
        <begin position="1"/>
        <end position="67"/>
    </location>
</feature>
<dbReference type="STRING" id="282301.A0A267FMW0"/>
<keyword evidence="3" id="KW-0812">Transmembrane</keyword>
<feature type="domain" description="Fibronectin type-III" evidence="4">
    <location>
        <begin position="570"/>
        <end position="660"/>
    </location>
</feature>
<dbReference type="InterPro" id="IPR036116">
    <property type="entry name" value="FN3_sf"/>
</dbReference>
<feature type="domain" description="Fibronectin type-III" evidence="4">
    <location>
        <begin position="804"/>
        <end position="913"/>
    </location>
</feature>
<reference evidence="5 6" key="1">
    <citation type="submission" date="2017-06" db="EMBL/GenBank/DDBJ databases">
        <title>A platform for efficient transgenesis in Macrostomum lignano, a flatworm model organism for stem cell research.</title>
        <authorList>
            <person name="Berezikov E."/>
        </authorList>
    </citation>
    <scope>NUCLEOTIDE SEQUENCE [LARGE SCALE GENOMIC DNA]</scope>
    <source>
        <strain evidence="5">DV1</strain>
        <tissue evidence="5">Whole organism</tissue>
    </source>
</reference>
<evidence type="ECO:0000256" key="1">
    <source>
        <dbReference type="ARBA" id="ARBA00022737"/>
    </source>
</evidence>
<dbReference type="PANTHER" id="PTHR13817">
    <property type="entry name" value="TITIN"/>
    <property type="match status" value="1"/>
</dbReference>
<protein>
    <recommendedName>
        <fullName evidence="4">Fibronectin type-III domain-containing protein</fullName>
    </recommendedName>
</protein>
<dbReference type="PANTHER" id="PTHR13817:SF73">
    <property type="entry name" value="FIBRONECTIN TYPE-III DOMAIN-CONTAINING PROTEIN"/>
    <property type="match status" value="1"/>
</dbReference>
<proteinExistence type="predicted"/>
<evidence type="ECO:0000256" key="2">
    <source>
        <dbReference type="SAM" id="MobiDB-lite"/>
    </source>
</evidence>
<feature type="compositionally biased region" description="Acidic residues" evidence="2">
    <location>
        <begin position="22"/>
        <end position="41"/>
    </location>
</feature>
<feature type="domain" description="Fibronectin type-III" evidence="4">
    <location>
        <begin position="663"/>
        <end position="765"/>
    </location>
</feature>
<feature type="compositionally biased region" description="Low complexity" evidence="2">
    <location>
        <begin position="772"/>
        <end position="782"/>
    </location>
</feature>
<feature type="transmembrane region" description="Helical" evidence="3">
    <location>
        <begin position="1275"/>
        <end position="1294"/>
    </location>
</feature>
<keyword evidence="3" id="KW-1133">Transmembrane helix</keyword>
<keyword evidence="6" id="KW-1185">Reference proteome</keyword>
<feature type="compositionally biased region" description="Gly residues" evidence="2">
    <location>
        <begin position="55"/>
        <end position="67"/>
    </location>
</feature>
<feature type="domain" description="Fibronectin type-III" evidence="4">
    <location>
        <begin position="1122"/>
        <end position="1230"/>
    </location>
</feature>
<dbReference type="SMART" id="SM00060">
    <property type="entry name" value="FN3"/>
    <property type="match status" value="8"/>
</dbReference>
<feature type="compositionally biased region" description="Low complexity" evidence="2">
    <location>
        <begin position="711"/>
        <end position="722"/>
    </location>
</feature>
<feature type="domain" description="Fibronectin type-III" evidence="4">
    <location>
        <begin position="359"/>
        <end position="454"/>
    </location>
</feature>
<feature type="compositionally biased region" description="Pro residues" evidence="2">
    <location>
        <begin position="658"/>
        <end position="670"/>
    </location>
</feature>
<feature type="region of interest" description="Disordered" evidence="2">
    <location>
        <begin position="769"/>
        <end position="792"/>
    </location>
</feature>
<keyword evidence="3" id="KW-0472">Membrane</keyword>
<evidence type="ECO:0000313" key="6">
    <source>
        <dbReference type="Proteomes" id="UP000215902"/>
    </source>
</evidence>
<feature type="compositionally biased region" description="Low complexity" evidence="2">
    <location>
        <begin position="640"/>
        <end position="654"/>
    </location>
</feature>
<dbReference type="Proteomes" id="UP000215902">
    <property type="component" value="Unassembled WGS sequence"/>
</dbReference>
<sequence>MSDTVVASSGAELDREVAECSEAAESEVAPELETTEDEVGSLDEQSGATLAGSGDSTGPGVGGGGGSEHIVMVHVGAGETFCVRVGDQVQHVRGPATVRMMSTNGPPMPMQMQVPPGHLVQQIVDENGILTHVILAPQMGTGPYYFPGVLPSNLMPSPMALTPISGYQADGPTAEAGSASFSDGQHPNSTSATATTAGAGSSSEDWYPAYQHCKRQPQPGVGGRLQRMRRSPDRHHQQQYFAPRRKRFAASQSDWGGNGVRHQQQQHYYQNSFDHGNHQSKQHLFRNRHNWNHCNSNTNFSDNFNSNGYQHYSGYQSGFRRRHHFSERGGARTNEHYLNDAGGIEQDVRINNKLPTLETPQPPQISEIESTSVVIQVWPPSGLTDDDLLEAAYELHLSEKSARGPYSRVFDGQAEEICLRDLQPGQRYWAKSLAKLTDSISGFSLAAQFRTSPAQPAAPALPPELIGRPGANWLALRWAPAARDNGASVTAYVLECAASDRPGGEYQEVYRGPLLHHRCDGLSPGTAYWFRVAAVNALGQGDYSPTVVIATSDPAAAANNARAAPERPRPPKRLRLRNSAGAGRYVLVWSAPEDDGGCPIEEYLLEAGPTLSYSVPAEQREFDAANWLPAGRPHSVSVRASSSAGLSEPSESLSVTIPAPPGPPGPPRLRGPPRNGEMRLAWSEPGNDGGAPVTGYEARARLEDDASSSLSSPEATATTTVSSSTLHCSIAKLIPGANYIVTVRAANAAGFGPWSNRLRAVCGPPLPPAPSAPSVSVSLGSSTGSHEPLRDAQVNDDAAELTMLDGELVDADLPRVSALVSWEAPKLTPAAASSSSTLSSSGAVTDYRLECRVETGDGEAEEQEFRLLYSGELLSYKVKDLQAATAYSFRVQANNISGAGEFSPATIVTTPAAPPGPVESLRQTSAQTSSVTVAWQPSSASNGAPITGYEIFLAESDKTVSTAERTERVGADRNELTLHQLQPDCRYNIRVRAVNSAGCGSFSRPCLRASTLCLPPPRIECLPCGGGSTAVRLRWAPAASGSGYGEPPISYQVEMSSAAGEDSATVWQQVYQGTGHCARVGRLAELTAYEFRIRALNPAGPGPYGPTAQPARFTTGRSPPPPPRPPRVFDVTTTACRVEWSAPNNWSSTNWTANGESPLQFVLHMLQIGDCGNSEYRQVYKGPETSCHLGCLRPNAEYRLRVAAIRQCPDTQEELVSSFSNTAVFQARPNSSVGGSGSSSYSSCSRRSGGNVSMAPLSEAAMCSANRVAWSERRVAAAILAAFALLAVAASMLLRRLVNAD</sequence>
<feature type="region of interest" description="Disordered" evidence="2">
    <location>
        <begin position="168"/>
        <end position="241"/>
    </location>
</feature>
<feature type="domain" description="Fibronectin type-III" evidence="4">
    <location>
        <begin position="1018"/>
        <end position="1118"/>
    </location>
</feature>
<dbReference type="Pfam" id="PF00041">
    <property type="entry name" value="fn3"/>
    <property type="match status" value="4"/>
</dbReference>
<feature type="compositionally biased region" description="Polar residues" evidence="2">
    <location>
        <begin position="179"/>
        <end position="188"/>
    </location>
</feature>
<organism evidence="5 6">
    <name type="scientific">Macrostomum lignano</name>
    <dbReference type="NCBI Taxonomy" id="282301"/>
    <lineage>
        <taxon>Eukaryota</taxon>
        <taxon>Metazoa</taxon>
        <taxon>Spiralia</taxon>
        <taxon>Lophotrochozoa</taxon>
        <taxon>Platyhelminthes</taxon>
        <taxon>Rhabditophora</taxon>
        <taxon>Macrostomorpha</taxon>
        <taxon>Macrostomida</taxon>
        <taxon>Macrostomidae</taxon>
        <taxon>Macrostomum</taxon>
    </lineage>
</organism>
<comment type="caution">
    <text evidence="5">The sequence shown here is derived from an EMBL/GenBank/DDBJ whole genome shotgun (WGS) entry which is preliminary data.</text>
</comment>
<feature type="domain" description="Fibronectin type-III" evidence="4">
    <location>
        <begin position="914"/>
        <end position="1017"/>
    </location>
</feature>
<dbReference type="PROSITE" id="PS50853">
    <property type="entry name" value="FN3"/>
    <property type="match status" value="8"/>
</dbReference>
<dbReference type="InterPro" id="IPR003961">
    <property type="entry name" value="FN3_dom"/>
</dbReference>
<gene>
    <name evidence="5" type="ORF">BOX15_Mlig011504g2</name>
</gene>
<feature type="domain" description="Fibronectin type-III" evidence="4">
    <location>
        <begin position="459"/>
        <end position="554"/>
    </location>
</feature>
<keyword evidence="1" id="KW-0677">Repeat</keyword>
<dbReference type="OrthoDB" id="6288582at2759"/>
<dbReference type="InterPro" id="IPR013783">
    <property type="entry name" value="Ig-like_fold"/>
</dbReference>
<name>A0A267FMW0_9PLAT</name>
<feature type="compositionally biased region" description="Low complexity" evidence="2">
    <location>
        <begin position="189"/>
        <end position="203"/>
    </location>
</feature>
<dbReference type="CDD" id="cd00063">
    <property type="entry name" value="FN3"/>
    <property type="match status" value="6"/>
</dbReference>
<dbReference type="EMBL" id="NIVC01000900">
    <property type="protein sequence ID" value="PAA75135.1"/>
    <property type="molecule type" value="Genomic_DNA"/>
</dbReference>
<dbReference type="Gene3D" id="2.60.40.10">
    <property type="entry name" value="Immunoglobulins"/>
    <property type="match status" value="8"/>
</dbReference>
<feature type="region of interest" description="Disordered" evidence="2">
    <location>
        <begin position="639"/>
        <end position="722"/>
    </location>
</feature>
<accession>A0A267FMW0</accession>
<evidence type="ECO:0000259" key="4">
    <source>
        <dbReference type="PROSITE" id="PS50853"/>
    </source>
</evidence>